<keyword evidence="2" id="KW-0472">Membrane</keyword>
<evidence type="ECO:0000256" key="1">
    <source>
        <dbReference type="SAM" id="MobiDB-lite"/>
    </source>
</evidence>
<keyword evidence="2" id="KW-1133">Transmembrane helix</keyword>
<keyword evidence="2" id="KW-0812">Transmembrane</keyword>
<dbReference type="EMBL" id="GBRH01261670">
    <property type="protein sequence ID" value="JAD36225.1"/>
    <property type="molecule type" value="Transcribed_RNA"/>
</dbReference>
<proteinExistence type="predicted"/>
<evidence type="ECO:0000313" key="3">
    <source>
        <dbReference type="EMBL" id="JAD36225.1"/>
    </source>
</evidence>
<name>A0A0A8ZHM0_ARUDO</name>
<dbReference type="AlphaFoldDB" id="A0A0A8ZHM0"/>
<evidence type="ECO:0000256" key="2">
    <source>
        <dbReference type="SAM" id="Phobius"/>
    </source>
</evidence>
<reference evidence="3" key="2">
    <citation type="journal article" date="2015" name="Data Brief">
        <title>Shoot transcriptome of the giant reed, Arundo donax.</title>
        <authorList>
            <person name="Barrero R.A."/>
            <person name="Guerrero F.D."/>
            <person name="Moolhuijzen P."/>
            <person name="Goolsby J.A."/>
            <person name="Tidwell J."/>
            <person name="Bellgard S.E."/>
            <person name="Bellgard M.I."/>
        </authorList>
    </citation>
    <scope>NUCLEOTIDE SEQUENCE</scope>
    <source>
        <tissue evidence="3">Shoot tissue taken approximately 20 cm above the soil surface</tissue>
    </source>
</reference>
<feature type="compositionally biased region" description="Basic residues" evidence="1">
    <location>
        <begin position="68"/>
        <end position="77"/>
    </location>
</feature>
<protein>
    <submittedName>
        <fullName evidence="3">Uncharacterized protein</fullName>
    </submittedName>
</protein>
<sequence>MSDMVNVSKISHKLYFLPSQKTTNLHLIPYHIPMASQLPNATEVERMNSRDSRNIKRSEAQSRPQHGTAHRGNSRRRSPLLLMMMMVVVVAVVEPD</sequence>
<reference evidence="3" key="1">
    <citation type="submission" date="2014-09" db="EMBL/GenBank/DDBJ databases">
        <authorList>
            <person name="Magalhaes I.L.F."/>
            <person name="Oliveira U."/>
            <person name="Santos F.R."/>
            <person name="Vidigal T.H.D.A."/>
            <person name="Brescovit A.D."/>
            <person name="Santos A.J."/>
        </authorList>
    </citation>
    <scope>NUCLEOTIDE SEQUENCE</scope>
    <source>
        <tissue evidence="3">Shoot tissue taken approximately 20 cm above the soil surface</tissue>
    </source>
</reference>
<organism evidence="3">
    <name type="scientific">Arundo donax</name>
    <name type="common">Giant reed</name>
    <name type="synonym">Donax arundinaceus</name>
    <dbReference type="NCBI Taxonomy" id="35708"/>
    <lineage>
        <taxon>Eukaryota</taxon>
        <taxon>Viridiplantae</taxon>
        <taxon>Streptophyta</taxon>
        <taxon>Embryophyta</taxon>
        <taxon>Tracheophyta</taxon>
        <taxon>Spermatophyta</taxon>
        <taxon>Magnoliopsida</taxon>
        <taxon>Liliopsida</taxon>
        <taxon>Poales</taxon>
        <taxon>Poaceae</taxon>
        <taxon>PACMAD clade</taxon>
        <taxon>Arundinoideae</taxon>
        <taxon>Arundineae</taxon>
        <taxon>Arundo</taxon>
    </lineage>
</organism>
<accession>A0A0A8ZHM0</accession>
<feature type="region of interest" description="Disordered" evidence="1">
    <location>
        <begin position="39"/>
        <end position="77"/>
    </location>
</feature>
<feature type="transmembrane region" description="Helical" evidence="2">
    <location>
        <begin position="78"/>
        <end position="93"/>
    </location>
</feature>
<feature type="compositionally biased region" description="Basic and acidic residues" evidence="1">
    <location>
        <begin position="43"/>
        <end position="60"/>
    </location>
</feature>